<name>A0A1D1UWW9_RAMVA</name>
<sequence length="48" mass="5668">MKRRRSRNRSFRLSSWTIPAGRQVGAEATRRDYTWTTPFVLPNGEQET</sequence>
<dbReference type="Proteomes" id="UP000186922">
    <property type="component" value="Unassembled WGS sequence"/>
</dbReference>
<evidence type="ECO:0000313" key="2">
    <source>
        <dbReference type="Proteomes" id="UP000186922"/>
    </source>
</evidence>
<accession>A0A1D1UWW9</accession>
<comment type="caution">
    <text evidence="1">The sequence shown here is derived from an EMBL/GenBank/DDBJ whole genome shotgun (WGS) entry which is preliminary data.</text>
</comment>
<dbReference type="EMBL" id="BDGG01000002">
    <property type="protein sequence ID" value="GAU92935.1"/>
    <property type="molecule type" value="Genomic_DNA"/>
</dbReference>
<gene>
    <name evidence="1" type="primary">RvY_04946-1</name>
    <name evidence="1" type="synonym">RvY_04946.1</name>
    <name evidence="1" type="ORF">RvY_04946</name>
</gene>
<evidence type="ECO:0000313" key="1">
    <source>
        <dbReference type="EMBL" id="GAU92935.1"/>
    </source>
</evidence>
<dbReference type="AlphaFoldDB" id="A0A1D1UWW9"/>
<organism evidence="1 2">
    <name type="scientific">Ramazzottius varieornatus</name>
    <name type="common">Water bear</name>
    <name type="synonym">Tardigrade</name>
    <dbReference type="NCBI Taxonomy" id="947166"/>
    <lineage>
        <taxon>Eukaryota</taxon>
        <taxon>Metazoa</taxon>
        <taxon>Ecdysozoa</taxon>
        <taxon>Tardigrada</taxon>
        <taxon>Eutardigrada</taxon>
        <taxon>Parachela</taxon>
        <taxon>Hypsibioidea</taxon>
        <taxon>Ramazzottiidae</taxon>
        <taxon>Ramazzottius</taxon>
    </lineage>
</organism>
<proteinExistence type="predicted"/>
<protein>
    <submittedName>
        <fullName evidence="1">Uncharacterized protein</fullName>
    </submittedName>
</protein>
<reference evidence="1 2" key="1">
    <citation type="journal article" date="2016" name="Nat. Commun.">
        <title>Extremotolerant tardigrade genome and improved radiotolerance of human cultured cells by tardigrade-unique protein.</title>
        <authorList>
            <person name="Hashimoto T."/>
            <person name="Horikawa D.D."/>
            <person name="Saito Y."/>
            <person name="Kuwahara H."/>
            <person name="Kozuka-Hata H."/>
            <person name="Shin-I T."/>
            <person name="Minakuchi Y."/>
            <person name="Ohishi K."/>
            <person name="Motoyama A."/>
            <person name="Aizu T."/>
            <person name="Enomoto A."/>
            <person name="Kondo K."/>
            <person name="Tanaka S."/>
            <person name="Hara Y."/>
            <person name="Koshikawa S."/>
            <person name="Sagara H."/>
            <person name="Miura T."/>
            <person name="Yokobori S."/>
            <person name="Miyagawa K."/>
            <person name="Suzuki Y."/>
            <person name="Kubo T."/>
            <person name="Oyama M."/>
            <person name="Kohara Y."/>
            <person name="Fujiyama A."/>
            <person name="Arakawa K."/>
            <person name="Katayama T."/>
            <person name="Toyoda A."/>
            <person name="Kunieda T."/>
        </authorList>
    </citation>
    <scope>NUCLEOTIDE SEQUENCE [LARGE SCALE GENOMIC DNA]</scope>
    <source>
        <strain evidence="1 2">YOKOZUNA-1</strain>
    </source>
</reference>
<keyword evidence="2" id="KW-1185">Reference proteome</keyword>